<dbReference type="EMBL" id="AE013598">
    <property type="protein sequence ID" value="AAW75520.1"/>
    <property type="molecule type" value="Genomic_DNA"/>
</dbReference>
<gene>
    <name evidence="2" type="ordered locus">XOO2266</name>
</gene>
<feature type="domain" description="Replication initiation protein-like C-terminal" evidence="1">
    <location>
        <begin position="151"/>
        <end position="302"/>
    </location>
</feature>
<proteinExistence type="predicted"/>
<dbReference type="Pfam" id="PF02486">
    <property type="entry name" value="Rep_trans"/>
    <property type="match status" value="1"/>
</dbReference>
<evidence type="ECO:0000313" key="2">
    <source>
        <dbReference type="EMBL" id="AAW75520.1"/>
    </source>
</evidence>
<evidence type="ECO:0000259" key="1">
    <source>
        <dbReference type="Pfam" id="PF02486"/>
    </source>
</evidence>
<dbReference type="HOGENOM" id="CLU_776027_0_0_6"/>
<reference evidence="2 3" key="1">
    <citation type="journal article" date="2005" name="Nucleic Acids Res.">
        <title>The genome sequence of Xanthomonas oryzae pathovar oryzae KACC10331, the bacterial blight pathogen of rice.</title>
        <authorList>
            <person name="Lee B.M."/>
            <person name="Park Y.J."/>
            <person name="Park D.S."/>
            <person name="Kang H.W."/>
            <person name="Kim J.G."/>
            <person name="Song E.S."/>
            <person name="Park I.C."/>
            <person name="Yoon U.H."/>
            <person name="Hahn J.H."/>
            <person name="Koo B.S."/>
            <person name="Lee G.B."/>
            <person name="Kim H."/>
            <person name="Park H.S."/>
            <person name="Yoon K.O."/>
            <person name="Kim J.H."/>
            <person name="Jung C.H."/>
            <person name="Koh N.H."/>
            <person name="Seo J.S."/>
            <person name="Go S.J."/>
        </authorList>
    </citation>
    <scope>NUCLEOTIDE SEQUENCE [LARGE SCALE GENOMIC DNA]</scope>
    <source>
        <strain evidence="3">KACC10331 / KXO85</strain>
    </source>
</reference>
<keyword evidence="3" id="KW-1185">Reference proteome</keyword>
<dbReference type="AlphaFoldDB" id="Q5H0K1"/>
<dbReference type="Proteomes" id="UP000006735">
    <property type="component" value="Chromosome"/>
</dbReference>
<evidence type="ECO:0000313" key="3">
    <source>
        <dbReference type="Proteomes" id="UP000006735"/>
    </source>
</evidence>
<dbReference type="PATRIC" id="fig|291331.8.peg.2505"/>
<name>Q5H0K1_XANOR</name>
<dbReference type="STRING" id="291331.XOO2266"/>
<organism evidence="2 3">
    <name type="scientific">Xanthomonas oryzae pv. oryzae (strain KACC10331 / KXO85)</name>
    <dbReference type="NCBI Taxonomy" id="291331"/>
    <lineage>
        <taxon>Bacteria</taxon>
        <taxon>Pseudomonadati</taxon>
        <taxon>Pseudomonadota</taxon>
        <taxon>Gammaproteobacteria</taxon>
        <taxon>Lysobacterales</taxon>
        <taxon>Lysobacteraceae</taxon>
        <taxon>Xanthomonas</taxon>
    </lineage>
</organism>
<dbReference type="InterPro" id="IPR003491">
    <property type="entry name" value="REP-like_C"/>
</dbReference>
<accession>Q5H0K1</accession>
<dbReference type="KEGG" id="xoo:XOO2266"/>
<sequence>MRPLLALCLPFSPVAACNQTGAGPAEPGGPSSNTGQKSQTLEGLSKPIIDFCTLVFDTDKAIKLLKRMNGQQIVAYVFGTSGSIVAGPLQERLWNFKYQRSATLIDETSSVCGRIGVADTGEVCISLTGQGCSQVPSWPYVERIAQDLGAHLTRVDIAIDDHAGKWFDVQQFRDAYHDGAFTMNGRPPHAKHISDEGNAKGCSFYVGQKGHKELCIYEKGKQLGDPDSDWTRCELRLYAKRIDLPLGALVDPGKYFAGAYTVLADLVIGELTRLQLKERMVNPSVKAMVDFIDTQAGSALRVLWNALNTRSHEYAVAVLDRYLTHDGVPGRFKNLQQLDLEIRISNQLDELFPECAD</sequence>
<protein>
    <submittedName>
        <fullName evidence="2">Phage replication protein RstA</fullName>
    </submittedName>
</protein>